<organism evidence="1 2">
    <name type="scientific">Pleomorphomonas carboxyditropha</name>
    <dbReference type="NCBI Taxonomy" id="2023338"/>
    <lineage>
        <taxon>Bacteria</taxon>
        <taxon>Pseudomonadati</taxon>
        <taxon>Pseudomonadota</taxon>
        <taxon>Alphaproteobacteria</taxon>
        <taxon>Hyphomicrobiales</taxon>
        <taxon>Pleomorphomonadaceae</taxon>
        <taxon>Pleomorphomonas</taxon>
    </lineage>
</organism>
<evidence type="ECO:0000313" key="1">
    <source>
        <dbReference type="EMBL" id="PIO96098.1"/>
    </source>
</evidence>
<reference evidence="1 2" key="1">
    <citation type="submission" date="2017-08" db="EMBL/GenBank/DDBJ databases">
        <title>Pleomorphomonas carboxidotrophicus sp. nov., a new mesophilic hydrogenogenic carboxidotroph.</title>
        <authorList>
            <person name="Esquivel-Elizondo S."/>
            <person name="Krajmalnik-Brown R."/>
            <person name="Maldonado J."/>
        </authorList>
    </citation>
    <scope>NUCLEOTIDE SEQUENCE [LARGE SCALE GENOMIC DNA]</scope>
    <source>
        <strain evidence="1 2">SVCO-16</strain>
    </source>
</reference>
<proteinExistence type="predicted"/>
<dbReference type="EMBL" id="NQVN01000074">
    <property type="protein sequence ID" value="PIO96098.1"/>
    <property type="molecule type" value="Genomic_DNA"/>
</dbReference>
<dbReference type="RefSeq" id="WP_100083628.1">
    <property type="nucleotide sequence ID" value="NZ_NQVN01000074.1"/>
</dbReference>
<protein>
    <submittedName>
        <fullName evidence="1">Uncharacterized protein</fullName>
    </submittedName>
</protein>
<accession>A0A2G9WN07</accession>
<name>A0A2G9WN07_9HYPH</name>
<dbReference type="OrthoDB" id="8453614at2"/>
<dbReference type="AlphaFoldDB" id="A0A2G9WN07"/>
<evidence type="ECO:0000313" key="2">
    <source>
        <dbReference type="Proteomes" id="UP000231070"/>
    </source>
</evidence>
<comment type="caution">
    <text evidence="1">The sequence shown here is derived from an EMBL/GenBank/DDBJ whole genome shotgun (WGS) entry which is preliminary data.</text>
</comment>
<keyword evidence="2" id="KW-1185">Reference proteome</keyword>
<dbReference type="Proteomes" id="UP000231070">
    <property type="component" value="Unassembled WGS sequence"/>
</dbReference>
<gene>
    <name evidence="1" type="ORF">CJ014_27215</name>
</gene>
<sequence length="96" mass="10131">MLGKIIDDLDDPNVVLGLVAALDAPDLLARIGRSAEAEGLTPQAYLAASVRTFVDEASDDTWLQLVGIMNRSEDPSLAAMRAILEAILPANRGVAT</sequence>